<dbReference type="Gene3D" id="3.30.910.20">
    <property type="entry name" value="Skp domain"/>
    <property type="match status" value="1"/>
</dbReference>
<dbReference type="EMBL" id="JAABNT010000003">
    <property type="protein sequence ID" value="NEK22185.1"/>
    <property type="molecule type" value="Genomic_DNA"/>
</dbReference>
<dbReference type="InterPro" id="IPR024930">
    <property type="entry name" value="Skp_dom_sf"/>
</dbReference>
<dbReference type="RefSeq" id="WP_164353111.1">
    <property type="nucleotide sequence ID" value="NZ_JAABNT010000003.1"/>
</dbReference>
<dbReference type="SMART" id="SM00935">
    <property type="entry name" value="OmpH"/>
    <property type="match status" value="1"/>
</dbReference>
<proteinExistence type="predicted"/>
<reference evidence="2 3" key="1">
    <citation type="submission" date="2020-01" db="EMBL/GenBank/DDBJ databases">
        <title>Sulfitobacter sediminilitoris sp. nov., isolated from a tidal flat.</title>
        <authorList>
            <person name="Park S."/>
            <person name="Yoon J.-H."/>
        </authorList>
    </citation>
    <scope>NUCLEOTIDE SEQUENCE [LARGE SCALE GENOMIC DNA]</scope>
    <source>
        <strain evidence="2 3">JBTF-M27</strain>
    </source>
</reference>
<dbReference type="Proteomes" id="UP000468591">
    <property type="component" value="Unassembled WGS sequence"/>
</dbReference>
<gene>
    <name evidence="2" type="ORF">GV827_07200</name>
</gene>
<feature type="coiled-coil region" evidence="1">
    <location>
        <begin position="88"/>
        <end position="122"/>
    </location>
</feature>
<dbReference type="Pfam" id="PF03938">
    <property type="entry name" value="OmpH"/>
    <property type="match status" value="1"/>
</dbReference>
<dbReference type="AlphaFoldDB" id="A0A6P0CAF7"/>
<comment type="caution">
    <text evidence="2">The sequence shown here is derived from an EMBL/GenBank/DDBJ whole genome shotgun (WGS) entry which is preliminary data.</text>
</comment>
<organism evidence="2 3">
    <name type="scientific">Sulfitobacter sediminilitoris</name>
    <dbReference type="NCBI Taxonomy" id="2698830"/>
    <lineage>
        <taxon>Bacteria</taxon>
        <taxon>Pseudomonadati</taxon>
        <taxon>Pseudomonadota</taxon>
        <taxon>Alphaproteobacteria</taxon>
        <taxon>Rhodobacterales</taxon>
        <taxon>Roseobacteraceae</taxon>
        <taxon>Sulfitobacter</taxon>
    </lineage>
</organism>
<dbReference type="SUPFAM" id="SSF111384">
    <property type="entry name" value="OmpH-like"/>
    <property type="match status" value="1"/>
</dbReference>
<sequence length="216" mass="23706">MSTFHRKARLTKGRRGFARVANVRLGLQQFLTLLCSVCALTLAGWSAPVGAQQSDSGAGLGRGTVISPVLTIDSERLFLESAFGRRVAEEIEAQGAELAKENRRIEADLEAEERELTDMRATMSPEDFRELADAFDQKVQQIRQAQTAKGRALNDLLDQEREVFLTAAAPVLERLMRDADAAVILERRSVFVSANAIEITEDAIELLDETLGSGSD</sequence>
<keyword evidence="3" id="KW-1185">Reference proteome</keyword>
<dbReference type="GO" id="GO:0051082">
    <property type="term" value="F:unfolded protein binding"/>
    <property type="evidence" value="ECO:0007669"/>
    <property type="project" value="InterPro"/>
</dbReference>
<keyword evidence="1" id="KW-0175">Coiled coil</keyword>
<evidence type="ECO:0000256" key="1">
    <source>
        <dbReference type="SAM" id="Coils"/>
    </source>
</evidence>
<evidence type="ECO:0000313" key="3">
    <source>
        <dbReference type="Proteomes" id="UP000468591"/>
    </source>
</evidence>
<accession>A0A6P0CAF7</accession>
<evidence type="ECO:0000313" key="2">
    <source>
        <dbReference type="EMBL" id="NEK22185.1"/>
    </source>
</evidence>
<dbReference type="InterPro" id="IPR005632">
    <property type="entry name" value="Chaperone_Skp"/>
</dbReference>
<name>A0A6P0CAF7_9RHOB</name>
<protein>
    <submittedName>
        <fullName evidence="2">OmpH family outer membrane protein</fullName>
    </submittedName>
</protein>